<dbReference type="RefSeq" id="WP_006207287.1">
    <property type="nucleotide sequence ID" value="NZ_ADHJ01000001.1"/>
</dbReference>
<dbReference type="CDD" id="cd00221">
    <property type="entry name" value="Vsr"/>
    <property type="match status" value="1"/>
</dbReference>
<dbReference type="Pfam" id="PF03852">
    <property type="entry name" value="Vsr"/>
    <property type="match status" value="1"/>
</dbReference>
<dbReference type="EC" id="3.1.-.-" evidence="6"/>
<dbReference type="SUPFAM" id="SSF52980">
    <property type="entry name" value="Restriction endonuclease-like"/>
    <property type="match status" value="1"/>
</dbReference>
<dbReference type="PIRSF" id="PIRSF018267">
    <property type="entry name" value="VSR_endonuc"/>
    <property type="match status" value="1"/>
</dbReference>
<gene>
    <name evidence="7" type="ORF">PVOR_01615</name>
</gene>
<dbReference type="InterPro" id="IPR011335">
    <property type="entry name" value="Restrct_endonuc-II-like"/>
</dbReference>
<protein>
    <recommendedName>
        <fullName evidence="6">Very short patch repair endonuclease</fullName>
        <ecNumber evidence="6">3.1.-.-</ecNumber>
    </recommendedName>
</protein>
<dbReference type="GO" id="GO:0006298">
    <property type="term" value="P:mismatch repair"/>
    <property type="evidence" value="ECO:0007669"/>
    <property type="project" value="UniProtKB-UniRule"/>
</dbReference>
<keyword evidence="3 6" id="KW-0227">DNA damage</keyword>
<evidence type="ECO:0000256" key="1">
    <source>
        <dbReference type="ARBA" id="ARBA00022722"/>
    </source>
</evidence>
<keyword evidence="5 6" id="KW-0234">DNA repair</keyword>
<dbReference type="REBASE" id="42877">
    <property type="entry name" value="V.PvoV453ORF1615P"/>
</dbReference>
<reference evidence="7 8" key="1">
    <citation type="journal article" date="2010" name="BMC Genomics">
        <title>Genome sequence of the pattern forming Paenibacillus vortex bacterium reveals potential for thriving in complex environments.</title>
        <authorList>
            <person name="Sirota-Madi A."/>
            <person name="Olender T."/>
            <person name="Helman Y."/>
            <person name="Ingham C."/>
            <person name="Brainis I."/>
            <person name="Roth D."/>
            <person name="Hagi E."/>
            <person name="Brodsky L."/>
            <person name="Leshkowitz D."/>
            <person name="Galatenko V."/>
            <person name="Nikolaev V."/>
            <person name="Mugasimangalam R.C."/>
            <person name="Bransburg-Zabary S."/>
            <person name="Gutnick D.L."/>
            <person name="Lancet D."/>
            <person name="Ben-Jacob E."/>
        </authorList>
    </citation>
    <scope>NUCLEOTIDE SEQUENCE [LARGE SCALE GENOMIC DNA]</scope>
    <source>
        <strain evidence="7 8">V453</strain>
    </source>
</reference>
<keyword evidence="1 6" id="KW-0540">Nuclease</keyword>
<comment type="caution">
    <text evidence="7">The sequence shown here is derived from an EMBL/GenBank/DDBJ whole genome shotgun (WGS) entry which is preliminary data.</text>
</comment>
<proteinExistence type="inferred from homology"/>
<organism evidence="7 8">
    <name type="scientific">Paenibacillus vortex V453</name>
    <dbReference type="NCBI Taxonomy" id="715225"/>
    <lineage>
        <taxon>Bacteria</taxon>
        <taxon>Bacillati</taxon>
        <taxon>Bacillota</taxon>
        <taxon>Bacilli</taxon>
        <taxon>Bacillales</taxon>
        <taxon>Paenibacillaceae</taxon>
        <taxon>Paenibacillus</taxon>
    </lineage>
</organism>
<keyword evidence="2 6" id="KW-0255">Endonuclease</keyword>
<dbReference type="AlphaFoldDB" id="A0A2R9T2I9"/>
<evidence type="ECO:0000256" key="3">
    <source>
        <dbReference type="ARBA" id="ARBA00022763"/>
    </source>
</evidence>
<keyword evidence="4 6" id="KW-0378">Hydrolase</keyword>
<dbReference type="GO" id="GO:0016787">
    <property type="term" value="F:hydrolase activity"/>
    <property type="evidence" value="ECO:0007669"/>
    <property type="project" value="UniProtKB-KW"/>
</dbReference>
<dbReference type="NCBIfam" id="TIGR00632">
    <property type="entry name" value="vsr"/>
    <property type="match status" value="1"/>
</dbReference>
<dbReference type="KEGG" id="pvo:PVOR_01615"/>
<evidence type="ECO:0000256" key="2">
    <source>
        <dbReference type="ARBA" id="ARBA00022759"/>
    </source>
</evidence>
<accession>A0A2R9T2I9</accession>
<keyword evidence="8" id="KW-1185">Reference proteome</keyword>
<comment type="function">
    <text evidence="6">May nick specific sequences that contain T:G mispairs resulting from m5C-deamination.</text>
</comment>
<dbReference type="Proteomes" id="UP000003094">
    <property type="component" value="Unassembled WGS sequence"/>
</dbReference>
<dbReference type="EMBL" id="ADHJ01000001">
    <property type="protein sequence ID" value="EFU43868.1"/>
    <property type="molecule type" value="Genomic_DNA"/>
</dbReference>
<name>A0A2R9T2I9_9BACL</name>
<dbReference type="GO" id="GO:0004519">
    <property type="term" value="F:endonuclease activity"/>
    <property type="evidence" value="ECO:0007669"/>
    <property type="project" value="UniProtKB-KW"/>
</dbReference>
<evidence type="ECO:0000256" key="4">
    <source>
        <dbReference type="ARBA" id="ARBA00022801"/>
    </source>
</evidence>
<evidence type="ECO:0000256" key="6">
    <source>
        <dbReference type="PIRNR" id="PIRNR018267"/>
    </source>
</evidence>
<dbReference type="InterPro" id="IPR004603">
    <property type="entry name" value="DNA_mismatch_endonuc_vsr"/>
</dbReference>
<evidence type="ECO:0000313" key="7">
    <source>
        <dbReference type="EMBL" id="EFU43868.1"/>
    </source>
</evidence>
<evidence type="ECO:0000256" key="5">
    <source>
        <dbReference type="ARBA" id="ARBA00023204"/>
    </source>
</evidence>
<dbReference type="Gene3D" id="3.40.960.10">
    <property type="entry name" value="VSR Endonuclease"/>
    <property type="match status" value="1"/>
</dbReference>
<evidence type="ECO:0000313" key="8">
    <source>
        <dbReference type="Proteomes" id="UP000003094"/>
    </source>
</evidence>
<comment type="similarity">
    <text evidence="6">Belongs to the vsr family.</text>
</comment>
<sequence>MVDKFSGEVRSKIMKSIKSISKMEDKVSKELWKRGFRFRRNIKDLPGKPDIAINKYKSVVFLDSCYWHLCEIHGHIPQSNIEYWSKKLLRNKERDRMNTELYIDSGWHILRIWEHQIKDDFNDTVDTIAAFLQHAKNRSLRLNPNF</sequence>